<dbReference type="Pfam" id="PF00877">
    <property type="entry name" value="NLPC_P60"/>
    <property type="match status" value="1"/>
</dbReference>
<gene>
    <name evidence="10" type="ORF">HPU229334_10645</name>
</gene>
<dbReference type="InterPro" id="IPR027017">
    <property type="entry name" value="P60_peptidase_YkfC"/>
</dbReference>
<dbReference type="STRING" id="35818.HPU229336_05465"/>
<name>A0A0N0LSS1_9HELI</name>
<organism evidence="10 11">
    <name type="scientific">Helicobacter pullorum</name>
    <dbReference type="NCBI Taxonomy" id="35818"/>
    <lineage>
        <taxon>Bacteria</taxon>
        <taxon>Pseudomonadati</taxon>
        <taxon>Campylobacterota</taxon>
        <taxon>Epsilonproteobacteria</taxon>
        <taxon>Campylobacterales</taxon>
        <taxon>Helicobacteraceae</taxon>
        <taxon>Helicobacter</taxon>
    </lineage>
</organism>
<feature type="signal peptide" evidence="5">
    <location>
        <begin position="1"/>
        <end position="19"/>
    </location>
</feature>
<keyword evidence="4" id="KW-0788">Thiol protease</keyword>
<dbReference type="AlphaFoldDB" id="A0A0N0LSS1"/>
<comment type="similarity">
    <text evidence="1">Belongs to the peptidase C40 family.</text>
</comment>
<evidence type="ECO:0008006" key="12">
    <source>
        <dbReference type="Google" id="ProtNLM"/>
    </source>
</evidence>
<evidence type="ECO:0000256" key="1">
    <source>
        <dbReference type="ARBA" id="ARBA00007074"/>
    </source>
</evidence>
<dbReference type="Gene3D" id="3.90.1720.10">
    <property type="entry name" value="endopeptidase domain like (from Nostoc punctiforme)"/>
    <property type="match status" value="1"/>
</dbReference>
<evidence type="ECO:0000256" key="2">
    <source>
        <dbReference type="ARBA" id="ARBA00022670"/>
    </source>
</evidence>
<dbReference type="Pfam" id="PF12913">
    <property type="entry name" value="SH3_6"/>
    <property type="match status" value="1"/>
</dbReference>
<evidence type="ECO:0000259" key="7">
    <source>
        <dbReference type="Pfam" id="PF12912"/>
    </source>
</evidence>
<evidence type="ECO:0000313" key="11">
    <source>
        <dbReference type="Proteomes" id="UP000037997"/>
    </source>
</evidence>
<keyword evidence="5" id="KW-0732">Signal</keyword>
<evidence type="ECO:0000259" key="9">
    <source>
        <dbReference type="Pfam" id="PF12914"/>
    </source>
</evidence>
<dbReference type="GO" id="GO:0008234">
    <property type="term" value="F:cysteine-type peptidase activity"/>
    <property type="evidence" value="ECO:0007669"/>
    <property type="project" value="UniProtKB-KW"/>
</dbReference>
<dbReference type="InterPro" id="IPR025606">
    <property type="entry name" value="NLPC/P60_N_dom"/>
</dbReference>
<keyword evidence="3" id="KW-0378">Hydrolase</keyword>
<feature type="domain" description="NlpC/P60" evidence="6">
    <location>
        <begin position="290"/>
        <end position="372"/>
    </location>
</feature>
<dbReference type="RefSeq" id="WP_054198478.1">
    <property type="nucleotide sequence ID" value="NZ_JNOC01000058.1"/>
</dbReference>
<dbReference type="EMBL" id="JNOC01000058">
    <property type="protein sequence ID" value="KPH55081.1"/>
    <property type="molecule type" value="Genomic_DNA"/>
</dbReference>
<accession>A0A0N0LSS1</accession>
<dbReference type="SUPFAM" id="SSF54001">
    <property type="entry name" value="Cysteine proteinases"/>
    <property type="match status" value="1"/>
</dbReference>
<protein>
    <recommendedName>
        <fullName evidence="12">SH3 domain of the SH3b1 type family protein</fullName>
    </recommendedName>
</protein>
<comment type="caution">
    <text evidence="10">The sequence shown here is derived from an EMBL/GenBank/DDBJ whole genome shotgun (WGS) entry which is preliminary data.</text>
</comment>
<feature type="chain" id="PRO_5005854830" description="SH3 domain of the SH3b1 type family protein" evidence="5">
    <location>
        <begin position="20"/>
        <end position="444"/>
    </location>
</feature>
<evidence type="ECO:0000256" key="3">
    <source>
        <dbReference type="ARBA" id="ARBA00022801"/>
    </source>
</evidence>
<feature type="domain" description="SH3b2-type SH3" evidence="9">
    <location>
        <begin position="194"/>
        <end position="241"/>
    </location>
</feature>
<proteinExistence type="inferred from homology"/>
<dbReference type="PATRIC" id="fig|35818.11.peg.2106"/>
<evidence type="ECO:0000256" key="5">
    <source>
        <dbReference type="SAM" id="SignalP"/>
    </source>
</evidence>
<dbReference type="Pfam" id="PF12912">
    <property type="entry name" value="N_NLPC_P60"/>
    <property type="match status" value="1"/>
</dbReference>
<dbReference type="InterPro" id="IPR039439">
    <property type="entry name" value="SH3b1_dom"/>
</dbReference>
<keyword evidence="2" id="KW-0645">Protease</keyword>
<dbReference type="PIRSF" id="PIRSF019015">
    <property type="entry name" value="P60_peptidase_YkfC"/>
    <property type="match status" value="1"/>
</dbReference>
<dbReference type="PROSITE" id="PS51257">
    <property type="entry name" value="PROKAR_LIPOPROTEIN"/>
    <property type="match status" value="1"/>
</dbReference>
<evidence type="ECO:0000313" key="10">
    <source>
        <dbReference type="EMBL" id="KPH55081.1"/>
    </source>
</evidence>
<feature type="domain" description="NLPC/P60 N-terminal" evidence="7">
    <location>
        <begin position="6"/>
        <end position="111"/>
    </location>
</feature>
<feature type="domain" description="SH3b1" evidence="8">
    <location>
        <begin position="134"/>
        <end position="186"/>
    </location>
</feature>
<dbReference type="GO" id="GO:0006508">
    <property type="term" value="P:proteolysis"/>
    <property type="evidence" value="ECO:0007669"/>
    <property type="project" value="UniProtKB-KW"/>
</dbReference>
<reference evidence="10 11" key="1">
    <citation type="submission" date="2014-06" db="EMBL/GenBank/DDBJ databases">
        <title>Helicobacter pullorum isolates in fresh chicken meat - phenotypic and genotypic features.</title>
        <authorList>
            <person name="Borges V."/>
            <person name="Santos A."/>
            <person name="Correia C.B."/>
            <person name="Saraiva M."/>
            <person name="Menard A."/>
            <person name="Vieira L."/>
            <person name="Sampaio D.A."/>
            <person name="Gomes J.P."/>
            <person name="Oleastro M."/>
        </authorList>
    </citation>
    <scope>NUCLEOTIDE SEQUENCE [LARGE SCALE GENOMIC DNA]</scope>
    <source>
        <strain evidence="10 11">229334/12</strain>
    </source>
</reference>
<evidence type="ECO:0000259" key="8">
    <source>
        <dbReference type="Pfam" id="PF12913"/>
    </source>
</evidence>
<sequence>MVKYCFFILYLILFCACSQKPSQIPIHLPNQNPKDYISINATLKTSSTKALKQEYLKHFFAPFSKNPKHTSTEVKWGLQQALQNYGFGENLQPYTLQEIQFLEEEADFDNFPNAKKPAIITRSCDVRVLPTNKPRFLNPKQAGEGYPFDYWQNSSIYLGTPVLITHYSKSKKWVFIESGFVSGWVESLNVAILDNHQIQKLKNTKDFLVVKKDYAPLRNTHNEFLESARIGMLLPLIGSTKNLYESFIFTRTQRGYAKKVQVHLSTKNFTKFPMRFSSQNYASLAQNIIGEKYGWGGMLGNRDCSMFLRDTLGNFGFYLPRNSQAQIGKNQAAFIDLSHLNPPEKILAIKNHAIPFATLLGMKGHIMLYIGEINGEIFALHDIWGLKTLQNETQEGRKIIGKIAITPLNIGENIQGINQDTLLIKGIYGMRNLFNTDELEYAKQ</sequence>
<dbReference type="InterPro" id="IPR026864">
    <property type="entry name" value="SH3b2-type_SH3"/>
</dbReference>
<evidence type="ECO:0000259" key="6">
    <source>
        <dbReference type="Pfam" id="PF00877"/>
    </source>
</evidence>
<dbReference type="Proteomes" id="UP000037997">
    <property type="component" value="Unassembled WGS sequence"/>
</dbReference>
<dbReference type="InterPro" id="IPR000064">
    <property type="entry name" value="NLP_P60_dom"/>
</dbReference>
<evidence type="ECO:0000256" key="4">
    <source>
        <dbReference type="ARBA" id="ARBA00022807"/>
    </source>
</evidence>
<dbReference type="InterPro" id="IPR038765">
    <property type="entry name" value="Papain-like_cys_pep_sf"/>
</dbReference>
<dbReference type="Pfam" id="PF12914">
    <property type="entry name" value="SH3_7"/>
    <property type="match status" value="1"/>
</dbReference>